<keyword evidence="4" id="KW-1185">Reference proteome</keyword>
<feature type="region of interest" description="Disordered" evidence="2">
    <location>
        <begin position="842"/>
        <end position="899"/>
    </location>
</feature>
<dbReference type="GO" id="GO:0005634">
    <property type="term" value="C:nucleus"/>
    <property type="evidence" value="ECO:0007669"/>
    <property type="project" value="TreeGrafter"/>
</dbReference>
<feature type="compositionally biased region" description="Polar residues" evidence="2">
    <location>
        <begin position="872"/>
        <end position="881"/>
    </location>
</feature>
<feature type="coiled-coil region" evidence="1">
    <location>
        <begin position="547"/>
        <end position="581"/>
    </location>
</feature>
<evidence type="ECO:0000256" key="2">
    <source>
        <dbReference type="SAM" id="MobiDB-lite"/>
    </source>
</evidence>
<keyword evidence="1" id="KW-0175">Coiled coil</keyword>
<dbReference type="RefSeq" id="XP_028467023.1">
    <property type="nucleotide sequence ID" value="XM_028612874.1"/>
</dbReference>
<dbReference type="STRING" id="1314773.A0A3N2PXJ6"/>
<dbReference type="Proteomes" id="UP000272025">
    <property type="component" value="Unassembled WGS sequence"/>
</dbReference>
<evidence type="ECO:0008006" key="5">
    <source>
        <dbReference type="Google" id="ProtNLM"/>
    </source>
</evidence>
<feature type="compositionally biased region" description="Basic and acidic residues" evidence="2">
    <location>
        <begin position="859"/>
        <end position="871"/>
    </location>
</feature>
<organism evidence="3 4">
    <name type="scientific">Sodiomyces alkalinus (strain CBS 110278 / VKM F-3762 / F11)</name>
    <name type="common">Alkaliphilic filamentous fungus</name>
    <dbReference type="NCBI Taxonomy" id="1314773"/>
    <lineage>
        <taxon>Eukaryota</taxon>
        <taxon>Fungi</taxon>
        <taxon>Dikarya</taxon>
        <taxon>Ascomycota</taxon>
        <taxon>Pezizomycotina</taxon>
        <taxon>Sordariomycetes</taxon>
        <taxon>Hypocreomycetidae</taxon>
        <taxon>Glomerellales</taxon>
        <taxon>Plectosphaerellaceae</taxon>
        <taxon>Sodiomyces</taxon>
    </lineage>
</organism>
<evidence type="ECO:0000313" key="3">
    <source>
        <dbReference type="EMBL" id="ROT39217.1"/>
    </source>
</evidence>
<accession>A0A3N2PXJ6</accession>
<gene>
    <name evidence="3" type="ORF">SODALDRAFT_339648</name>
</gene>
<dbReference type="GeneID" id="39581352"/>
<dbReference type="PANTHER" id="PTHR39597">
    <property type="entry name" value="UBA DOMAIN-CONTAINING PROTEIN RUP1"/>
    <property type="match status" value="1"/>
</dbReference>
<dbReference type="AlphaFoldDB" id="A0A3N2PXJ6"/>
<sequence>MASEPTEEDVLRFCEFACLDVAESRNMVKAALKTTNDMQQLIMEFYDSPEKFRQKYTWDESAFVGDRNGDIKNPRISFEIEPPNDVVMHGATPPPERQYWQGSTAPSRPPSRTNNNRSPLDAVAEWMAGDATGPRNAAEEYDELRRALAESARESGVAPQESGITGGDLHEPYFGPANREEYDPNSWAMVPTGLSNTARPVSDPPPSARRRAPGAPVFLVQQPNARHAGHRVGAILTILHEIPLARNTLLQTGSPAASYGHNGDWWKGQPIYPPHLLSAMQQGQIQDTEAVRPDFNEEIHRLMAFLDLSDRSYGSAEVLADLLTATNCAKERQFFDALSHGNEVEVLKPLLHEALSVYTSSFEMVDAVERFCFLDFELSSNQWSQIETFHDVWDCLAWEEAMTWQELKEDTKMTVFREMGDVVSVLLDGTCPESMEIPDVWYPERYLESRKEDARSIQEQLAWTLGKLYEATAKEHELKRWEDPKTHKAYDKRDMLVKAIDKYEGYSKYLDGLADFQDAEPPEPIEGIDIDIDSLPPLATEVEQGLREKTTKLLARCRQQLAELDTKLKKLNWERDQLRAYRRHLGTLLTDPDEVGATSPFTGKKYFLRGVATAQDVVYVCQRAEPQLIELDEEPPPADQWWRLAFVPGDEDPVKAEKVTIELVNRQILRESRSPLLVYATEDALNTPQLPLSEALQRFVRVENKTFNLELSRQPEEEDPSRAAATRVKVLSPSKRKYRSDSIDSMATNRASVGNSDTDSRAGDFATGVIKSIELERGTEMDGISTGKNISEWQTLTEAPYYPHGVSKAMDSESATASSDEGTAGRQQHTEVFAYRNAAVGVETSQGAEENRTANPEEAQLKEPEMQEREGNNSLFSSSHFPRNADSAMGESGDRAMSN</sequence>
<dbReference type="GO" id="GO:0016579">
    <property type="term" value="P:protein deubiquitination"/>
    <property type="evidence" value="ECO:0007669"/>
    <property type="project" value="TreeGrafter"/>
</dbReference>
<dbReference type="EMBL" id="ML119054">
    <property type="protein sequence ID" value="ROT39217.1"/>
    <property type="molecule type" value="Genomic_DNA"/>
</dbReference>
<feature type="region of interest" description="Disordered" evidence="2">
    <location>
        <begin position="711"/>
        <end position="733"/>
    </location>
</feature>
<feature type="region of interest" description="Disordered" evidence="2">
    <location>
        <begin position="90"/>
        <end position="118"/>
    </location>
</feature>
<protein>
    <recommendedName>
        <fullName evidence="5">Ubiquitin interaction domain-containing protein</fullName>
    </recommendedName>
</protein>
<feature type="compositionally biased region" description="Polar residues" evidence="2">
    <location>
        <begin position="100"/>
        <end position="118"/>
    </location>
</feature>
<evidence type="ECO:0000256" key="1">
    <source>
        <dbReference type="SAM" id="Coils"/>
    </source>
</evidence>
<evidence type="ECO:0000313" key="4">
    <source>
        <dbReference type="Proteomes" id="UP000272025"/>
    </source>
</evidence>
<dbReference type="OrthoDB" id="4489171at2759"/>
<reference evidence="3 4" key="1">
    <citation type="journal article" date="2018" name="Mol. Ecol.">
        <title>The obligate alkalophilic soda-lake fungus Sodiomyces alkalinus has shifted to a protein diet.</title>
        <authorList>
            <person name="Grum-Grzhimaylo A.A."/>
            <person name="Falkoski D.L."/>
            <person name="van den Heuvel J."/>
            <person name="Valero-Jimenez C.A."/>
            <person name="Min B."/>
            <person name="Choi I.G."/>
            <person name="Lipzen A."/>
            <person name="Daum C.G."/>
            <person name="Aanen D.K."/>
            <person name="Tsang A."/>
            <person name="Henrissat B."/>
            <person name="Bilanenko E.N."/>
            <person name="de Vries R.P."/>
            <person name="van Kan J.A.L."/>
            <person name="Grigoriev I.V."/>
            <person name="Debets A.J.M."/>
        </authorList>
    </citation>
    <scope>NUCLEOTIDE SEQUENCE [LARGE SCALE GENOMIC DNA]</scope>
    <source>
        <strain evidence="3 4">F11</strain>
    </source>
</reference>
<dbReference type="InterPro" id="IPR055335">
    <property type="entry name" value="Ucp6/RUP1"/>
</dbReference>
<name>A0A3N2PXJ6_SODAK</name>
<proteinExistence type="predicted"/>
<dbReference type="GO" id="GO:0005829">
    <property type="term" value="C:cytosol"/>
    <property type="evidence" value="ECO:0007669"/>
    <property type="project" value="TreeGrafter"/>
</dbReference>
<dbReference type="PANTHER" id="PTHR39597:SF1">
    <property type="entry name" value="UBA DOMAIN-CONTAINING PROTEIN RUP1"/>
    <property type="match status" value="1"/>
</dbReference>